<keyword evidence="2" id="KW-1185">Reference proteome</keyword>
<evidence type="ECO:0000313" key="2">
    <source>
        <dbReference type="Proteomes" id="UP000230002"/>
    </source>
</evidence>
<accession>A0A2G8SG83</accession>
<dbReference type="AlphaFoldDB" id="A0A2G8SG83"/>
<gene>
    <name evidence="1" type="ORF">GSI_04876</name>
</gene>
<comment type="caution">
    <text evidence="1">The sequence shown here is derived from an EMBL/GenBank/DDBJ whole genome shotgun (WGS) entry which is preliminary data.</text>
</comment>
<evidence type="ECO:0000313" key="1">
    <source>
        <dbReference type="EMBL" id="PIL32761.1"/>
    </source>
</evidence>
<protein>
    <submittedName>
        <fullName evidence="1">Uncharacterized protein</fullName>
    </submittedName>
</protein>
<dbReference type="EMBL" id="AYKW01000009">
    <property type="protein sequence ID" value="PIL32761.1"/>
    <property type="molecule type" value="Genomic_DNA"/>
</dbReference>
<dbReference type="Proteomes" id="UP000230002">
    <property type="component" value="Unassembled WGS sequence"/>
</dbReference>
<organism evidence="1 2">
    <name type="scientific">Ganoderma sinense ZZ0214-1</name>
    <dbReference type="NCBI Taxonomy" id="1077348"/>
    <lineage>
        <taxon>Eukaryota</taxon>
        <taxon>Fungi</taxon>
        <taxon>Dikarya</taxon>
        <taxon>Basidiomycota</taxon>
        <taxon>Agaricomycotina</taxon>
        <taxon>Agaricomycetes</taxon>
        <taxon>Polyporales</taxon>
        <taxon>Polyporaceae</taxon>
        <taxon>Ganoderma</taxon>
    </lineage>
</organism>
<sequence>MPSAVVRRPTHPPRPTAPVLSAIAARCPRLRCLVLPQTHPDADALPVPPTSAHLRYDSDSELGFGAHPAALAPGPAALRGGRRGRVPTRAAVLLDALFPGPRRAACGTRSAGGAPSCGSCMSCAALALRLSWG</sequence>
<proteinExistence type="predicted"/>
<name>A0A2G8SG83_9APHY</name>
<reference evidence="1 2" key="1">
    <citation type="journal article" date="2015" name="Sci. Rep.">
        <title>Chromosome-level genome map provides insights into diverse defense mechanisms in the medicinal fungus Ganoderma sinense.</title>
        <authorList>
            <person name="Zhu Y."/>
            <person name="Xu J."/>
            <person name="Sun C."/>
            <person name="Zhou S."/>
            <person name="Xu H."/>
            <person name="Nelson D.R."/>
            <person name="Qian J."/>
            <person name="Song J."/>
            <person name="Luo H."/>
            <person name="Xiang L."/>
            <person name="Li Y."/>
            <person name="Xu Z."/>
            <person name="Ji A."/>
            <person name="Wang L."/>
            <person name="Lu S."/>
            <person name="Hayward A."/>
            <person name="Sun W."/>
            <person name="Li X."/>
            <person name="Schwartz D.C."/>
            <person name="Wang Y."/>
            <person name="Chen S."/>
        </authorList>
    </citation>
    <scope>NUCLEOTIDE SEQUENCE [LARGE SCALE GENOMIC DNA]</scope>
    <source>
        <strain evidence="1 2">ZZ0214-1</strain>
    </source>
</reference>